<accession>A0AAW0ILI2</accession>
<feature type="region of interest" description="Disordered" evidence="3">
    <location>
        <begin position="319"/>
        <end position="340"/>
    </location>
</feature>
<evidence type="ECO:0000256" key="1">
    <source>
        <dbReference type="ARBA" id="ARBA00022553"/>
    </source>
</evidence>
<dbReference type="AlphaFoldDB" id="A0AAW0ILI2"/>
<dbReference type="Gene3D" id="2.30.29.30">
    <property type="entry name" value="Pleckstrin-homology domain (PH domain)/Phosphotyrosine-binding domain (PTB)"/>
    <property type="match status" value="1"/>
</dbReference>
<dbReference type="GO" id="GO:0035556">
    <property type="term" value="P:intracellular signal transduction"/>
    <property type="evidence" value="ECO:0007669"/>
    <property type="project" value="TreeGrafter"/>
</dbReference>
<dbReference type="Proteomes" id="UP001488838">
    <property type="component" value="Unassembled WGS sequence"/>
</dbReference>
<dbReference type="GO" id="GO:0005886">
    <property type="term" value="C:plasma membrane"/>
    <property type="evidence" value="ECO:0007669"/>
    <property type="project" value="TreeGrafter"/>
</dbReference>
<dbReference type="SUPFAM" id="SSF50729">
    <property type="entry name" value="PH domain-like"/>
    <property type="match status" value="1"/>
</dbReference>
<evidence type="ECO:0000256" key="2">
    <source>
        <dbReference type="ARBA" id="ARBA00022999"/>
    </source>
</evidence>
<keyword evidence="1" id="KW-0597">Phosphoprotein</keyword>
<dbReference type="InterPro" id="IPR011993">
    <property type="entry name" value="PH-like_dom_sf"/>
</dbReference>
<evidence type="ECO:0000259" key="4">
    <source>
        <dbReference type="Pfam" id="PF08916"/>
    </source>
</evidence>
<sequence length="443" mass="48090">WQEFSEARVKAASLDLAHRFHLYLASHPQYTEPGEKIAVSGHFVQLFLQHLVAEMVWALGSLSPIVLVFLSLDQKTWGERQQLATSSEDLVGPLHSSVSSSSTVSSKPELRKCFSLCSVGLSFKRFCKRHPAVSYHSERLRLSHGGETLKDGAGMVERRTAQFYMGEEAAQKERDSLPAGVDHGGEAAVLTSGGGGQPHEGEGGSHLEYFVLLKTSRIQLCIPCSTITDGCTVKVLEVPGRENTFVVKVEGPSEYILETTDALLVKAWMYDIQNSPSPGLCTAISCHPMTLHLAPGTSFLTKDNTDSMEFVNLPETLREAAQPGSPAGTQQDWPSASVSPSSAFISPSHFDSLELLPLLPLELTLHIPIRKGPPAETVHLLSTSYPPLNSPEAVTGLFLFQGESENAEGYQSLSGYFWFHGMLLRLEAAQLVLEGGTGSLGVF</sequence>
<dbReference type="PANTHER" id="PTHR10872">
    <property type="entry name" value="SH2B ADAPTER PROTEIN"/>
    <property type="match status" value="1"/>
</dbReference>
<evidence type="ECO:0000256" key="3">
    <source>
        <dbReference type="SAM" id="MobiDB-lite"/>
    </source>
</evidence>
<gene>
    <name evidence="5" type="ORF">U0070_022655</name>
</gene>
<dbReference type="InterPro" id="IPR015012">
    <property type="entry name" value="Phe_ZIP"/>
</dbReference>
<dbReference type="EMBL" id="JBBHLL010000113">
    <property type="protein sequence ID" value="KAK7815400.1"/>
    <property type="molecule type" value="Genomic_DNA"/>
</dbReference>
<dbReference type="GO" id="GO:0005068">
    <property type="term" value="F:transmembrane receptor protein tyrosine kinase adaptor activity"/>
    <property type="evidence" value="ECO:0007669"/>
    <property type="project" value="TreeGrafter"/>
</dbReference>
<organism evidence="5 6">
    <name type="scientific">Myodes glareolus</name>
    <name type="common">Bank vole</name>
    <name type="synonym">Clethrionomys glareolus</name>
    <dbReference type="NCBI Taxonomy" id="447135"/>
    <lineage>
        <taxon>Eukaryota</taxon>
        <taxon>Metazoa</taxon>
        <taxon>Chordata</taxon>
        <taxon>Craniata</taxon>
        <taxon>Vertebrata</taxon>
        <taxon>Euteleostomi</taxon>
        <taxon>Mammalia</taxon>
        <taxon>Eutheria</taxon>
        <taxon>Euarchontoglires</taxon>
        <taxon>Glires</taxon>
        <taxon>Rodentia</taxon>
        <taxon>Myomorpha</taxon>
        <taxon>Muroidea</taxon>
        <taxon>Cricetidae</taxon>
        <taxon>Arvicolinae</taxon>
        <taxon>Myodes</taxon>
    </lineage>
</organism>
<feature type="non-terminal residue" evidence="5">
    <location>
        <position position="1"/>
    </location>
</feature>
<keyword evidence="2" id="KW-0727">SH2 domain</keyword>
<dbReference type="Pfam" id="PF08916">
    <property type="entry name" value="Phe_ZIP"/>
    <property type="match status" value="1"/>
</dbReference>
<dbReference type="InterPro" id="IPR036290">
    <property type="entry name" value="Phe_ZIP_sf"/>
</dbReference>
<dbReference type="InterPro" id="IPR030523">
    <property type="entry name" value="SH2B"/>
</dbReference>
<feature type="non-terminal residue" evidence="5">
    <location>
        <position position="443"/>
    </location>
</feature>
<evidence type="ECO:0000313" key="6">
    <source>
        <dbReference type="Proteomes" id="UP001488838"/>
    </source>
</evidence>
<protein>
    <recommendedName>
        <fullName evidence="4">Phenylalanine zipper domain-containing protein</fullName>
    </recommendedName>
</protein>
<reference evidence="5 6" key="1">
    <citation type="journal article" date="2023" name="bioRxiv">
        <title>Conserved and derived expression patterns and positive selection on dental genes reveal complex evolutionary context of ever-growing rodent molars.</title>
        <authorList>
            <person name="Calamari Z.T."/>
            <person name="Song A."/>
            <person name="Cohen E."/>
            <person name="Akter M."/>
            <person name="Roy R.D."/>
            <person name="Hallikas O."/>
            <person name="Christensen M.M."/>
            <person name="Li P."/>
            <person name="Marangoni P."/>
            <person name="Jernvall J."/>
            <person name="Klein O.D."/>
        </authorList>
    </citation>
    <scope>NUCLEOTIDE SEQUENCE [LARGE SCALE GENOMIC DNA]</scope>
    <source>
        <strain evidence="5">V071</strain>
    </source>
</reference>
<feature type="domain" description="Phenylalanine zipper" evidence="4">
    <location>
        <begin position="1"/>
        <end position="54"/>
    </location>
</feature>
<keyword evidence="6" id="KW-1185">Reference proteome</keyword>
<name>A0AAW0ILI2_MYOGA</name>
<dbReference type="SUPFAM" id="SSF109805">
    <property type="entry name" value="Phenylalanine zipper"/>
    <property type="match status" value="1"/>
</dbReference>
<evidence type="ECO:0000313" key="5">
    <source>
        <dbReference type="EMBL" id="KAK7815400.1"/>
    </source>
</evidence>
<dbReference type="Gene3D" id="6.10.140.110">
    <property type="match status" value="1"/>
</dbReference>
<dbReference type="PANTHER" id="PTHR10872:SF3">
    <property type="entry name" value="SH2B ADAPTER PROTEIN 1"/>
    <property type="match status" value="1"/>
</dbReference>
<comment type="caution">
    <text evidence="5">The sequence shown here is derived from an EMBL/GenBank/DDBJ whole genome shotgun (WGS) entry which is preliminary data.</text>
</comment>
<proteinExistence type="predicted"/>